<evidence type="ECO:0000313" key="2">
    <source>
        <dbReference type="Proteomes" id="UP000054870"/>
    </source>
</evidence>
<gene>
    <name evidence="1" type="ORF">AWB75_04060</name>
</gene>
<protein>
    <submittedName>
        <fullName evidence="1">Uncharacterized protein</fullName>
    </submittedName>
</protein>
<organism evidence="1 2">
    <name type="scientific">Caballeronia catudaia</name>
    <dbReference type="NCBI Taxonomy" id="1777136"/>
    <lineage>
        <taxon>Bacteria</taxon>
        <taxon>Pseudomonadati</taxon>
        <taxon>Pseudomonadota</taxon>
        <taxon>Betaproteobacteria</taxon>
        <taxon>Burkholderiales</taxon>
        <taxon>Burkholderiaceae</taxon>
        <taxon>Caballeronia</taxon>
    </lineage>
</organism>
<keyword evidence="2" id="KW-1185">Reference proteome</keyword>
<dbReference type="EMBL" id="FCOF02000019">
    <property type="protein sequence ID" value="SAK73764.1"/>
    <property type="molecule type" value="Genomic_DNA"/>
</dbReference>
<dbReference type="Proteomes" id="UP000054870">
    <property type="component" value="Unassembled WGS sequence"/>
</dbReference>
<reference evidence="1" key="1">
    <citation type="submission" date="2016-01" db="EMBL/GenBank/DDBJ databases">
        <authorList>
            <person name="Peeters C."/>
        </authorList>
    </citation>
    <scope>NUCLEOTIDE SEQUENCE [LARGE SCALE GENOMIC DNA]</scope>
    <source>
        <strain evidence="1">LMG 29318</strain>
    </source>
</reference>
<proteinExistence type="predicted"/>
<dbReference type="RefSeq" id="WP_061125886.1">
    <property type="nucleotide sequence ID" value="NZ_FCOF02000019.1"/>
</dbReference>
<comment type="caution">
    <text evidence="1">The sequence shown here is derived from an EMBL/GenBank/DDBJ whole genome shotgun (WGS) entry which is preliminary data.</text>
</comment>
<name>A0A158BUK1_9BURK</name>
<dbReference type="OrthoDB" id="8895745at2"/>
<dbReference type="AlphaFoldDB" id="A0A158BUK1"/>
<dbReference type="Pfam" id="PF26125">
    <property type="entry name" value="AcrVA2-like"/>
    <property type="match status" value="1"/>
</dbReference>
<evidence type="ECO:0000313" key="1">
    <source>
        <dbReference type="EMBL" id="SAK73764.1"/>
    </source>
</evidence>
<sequence length="374" mass="41907">MKPARHSTPPTQRPRFDARAHEQKALDFLVAVVNTRETSRELPPVRAVSAGLIPAWQAWARSIEQLDATRHPELHLSARPDFGPPGASQAAMDLFAEAVRINNPSRHAILTQEEVLKVALLFSSAALYQTRAHAVIEPTDALQTWLAHTDVGSDVPASMLQLPFPAVLIRFGEQMASAVDASLWGGTSHPFTTRGVYIFETRREGYRELVFTAVGATHEHRQELPHTLQLVFHDGSDSLIDHVVRLEQDTSLDHSRTSVPMIQMCIKVLLYLQTAGAMRIDDLRNSEIATRLTRVGGKKVSKLERRLATRYNRIIVGPAQIVQVHSHLHGEMPPHWRRGHMRMQAHGPQHSLRKLIFIAPTLIRADRLNESGKN</sequence>
<dbReference type="InterPro" id="IPR058915">
    <property type="entry name" value="AcrVA2-like"/>
</dbReference>
<accession>A0A158BUK1</accession>